<proteinExistence type="predicted"/>
<name>A0ABV7Y6G1_9ACTN</name>
<dbReference type="RefSeq" id="WP_205122544.1">
    <property type="nucleotide sequence ID" value="NZ_JAFBCM010000001.1"/>
</dbReference>
<gene>
    <name evidence="1" type="ORF">ACFOUW_06135</name>
</gene>
<protein>
    <submittedName>
        <fullName evidence="1">Type IV toxin-antitoxin system AbiEi family antitoxin domain-containing protein</fullName>
    </submittedName>
</protein>
<evidence type="ECO:0000313" key="2">
    <source>
        <dbReference type="Proteomes" id="UP001595699"/>
    </source>
</evidence>
<comment type="caution">
    <text evidence="1">The sequence shown here is derived from an EMBL/GenBank/DDBJ whole genome shotgun (WGS) entry which is preliminary data.</text>
</comment>
<reference evidence="2" key="1">
    <citation type="journal article" date="2019" name="Int. J. Syst. Evol. Microbiol.">
        <title>The Global Catalogue of Microorganisms (GCM) 10K type strain sequencing project: providing services to taxonomists for standard genome sequencing and annotation.</title>
        <authorList>
            <consortium name="The Broad Institute Genomics Platform"/>
            <consortium name="The Broad Institute Genome Sequencing Center for Infectious Disease"/>
            <person name="Wu L."/>
            <person name="Ma J."/>
        </authorList>
    </citation>
    <scope>NUCLEOTIDE SEQUENCE [LARGE SCALE GENOMIC DNA]</scope>
    <source>
        <strain evidence="2">CGMCC 4.7241</strain>
    </source>
</reference>
<dbReference type="EMBL" id="JBHRZH010000005">
    <property type="protein sequence ID" value="MFC3760407.1"/>
    <property type="molecule type" value="Genomic_DNA"/>
</dbReference>
<sequence length="311" mass="34882">METQVLSRQQAFALGYSDKQIKARIRRGEWEHVRRGVYVDGPAWRAMDALGRHRVSIQAVRLTLNDDAVVSHISAAILHGWDSWRVPLDTVTVTREPPQHPRREAGVDHHVATLAADEVVEIRGMRVTSPERTMVDVARSYAFEQAVVLCDGALRSGAALGRALELYLRQSQWPGARHALPAIEFADGGSESVGESRLRVLCHRHGLPRPILQAPIYGLDGCVIARGDLLFEDERTLVEFDGKLKYGRGARFDVDPREVLFKEKRREDAIREEAGLEVVRVVWSDLDSPDHTAARLRAAFARAHARHHRAA</sequence>
<dbReference type="Proteomes" id="UP001595699">
    <property type="component" value="Unassembled WGS sequence"/>
</dbReference>
<evidence type="ECO:0000313" key="1">
    <source>
        <dbReference type="EMBL" id="MFC3760407.1"/>
    </source>
</evidence>
<keyword evidence="2" id="KW-1185">Reference proteome</keyword>
<accession>A0ABV7Y6G1</accession>
<organism evidence="1 2">
    <name type="scientific">Tenggerimyces flavus</name>
    <dbReference type="NCBI Taxonomy" id="1708749"/>
    <lineage>
        <taxon>Bacteria</taxon>
        <taxon>Bacillati</taxon>
        <taxon>Actinomycetota</taxon>
        <taxon>Actinomycetes</taxon>
        <taxon>Propionibacteriales</taxon>
        <taxon>Nocardioidaceae</taxon>
        <taxon>Tenggerimyces</taxon>
    </lineage>
</organism>